<protein>
    <recommendedName>
        <fullName evidence="1">Ig-like domain-containing protein</fullName>
    </recommendedName>
</protein>
<dbReference type="PROSITE" id="PS50835">
    <property type="entry name" value="IG_LIKE"/>
    <property type="match status" value="1"/>
</dbReference>
<evidence type="ECO:0000259" key="1">
    <source>
        <dbReference type="PROSITE" id="PS50835"/>
    </source>
</evidence>
<reference evidence="2 3" key="1">
    <citation type="submission" date="2017-12" db="EMBL/GenBank/DDBJ databases">
        <title>Comparative genomics of Botrytis spp.</title>
        <authorList>
            <person name="Valero-Jimenez C.A."/>
            <person name="Tapia P."/>
            <person name="Veloso J."/>
            <person name="Silva-Moreno E."/>
            <person name="Staats M."/>
            <person name="Valdes J.H."/>
            <person name="Van Kan J.A.L."/>
        </authorList>
    </citation>
    <scope>NUCLEOTIDE SEQUENCE [LARGE SCALE GENOMIC DNA]</scope>
    <source>
        <strain evidence="2 3">Bh0001</strain>
    </source>
</reference>
<name>A0A4Z1H169_9HELO</name>
<gene>
    <name evidence="2" type="ORF">BHYA_0029g00090</name>
</gene>
<dbReference type="InterPro" id="IPR007110">
    <property type="entry name" value="Ig-like_dom"/>
</dbReference>
<dbReference type="Proteomes" id="UP000297814">
    <property type="component" value="Unassembled WGS sequence"/>
</dbReference>
<comment type="caution">
    <text evidence="2">The sequence shown here is derived from an EMBL/GenBank/DDBJ whole genome shotgun (WGS) entry which is preliminary data.</text>
</comment>
<organism evidence="2 3">
    <name type="scientific">Botrytis hyacinthi</name>
    <dbReference type="NCBI Taxonomy" id="278943"/>
    <lineage>
        <taxon>Eukaryota</taxon>
        <taxon>Fungi</taxon>
        <taxon>Dikarya</taxon>
        <taxon>Ascomycota</taxon>
        <taxon>Pezizomycotina</taxon>
        <taxon>Leotiomycetes</taxon>
        <taxon>Helotiales</taxon>
        <taxon>Sclerotiniaceae</taxon>
        <taxon>Botrytis</taxon>
    </lineage>
</organism>
<dbReference type="EMBL" id="PQXK01000029">
    <property type="protein sequence ID" value="TGO40900.1"/>
    <property type="molecule type" value="Genomic_DNA"/>
</dbReference>
<evidence type="ECO:0000313" key="2">
    <source>
        <dbReference type="EMBL" id="TGO40900.1"/>
    </source>
</evidence>
<evidence type="ECO:0000313" key="3">
    <source>
        <dbReference type="Proteomes" id="UP000297814"/>
    </source>
</evidence>
<feature type="domain" description="Ig-like" evidence="1">
    <location>
        <begin position="381"/>
        <end position="482"/>
    </location>
</feature>
<proteinExistence type="predicted"/>
<dbReference type="AlphaFoldDB" id="A0A4Z1H169"/>
<accession>A0A4Z1H169</accession>
<sequence length="557" mass="63638">MGSEEFDSSGFPNNRDGFHLPLHNHGAASLQQNYLDAIRGEFVPENYNELRMTCSIIHGLRYNESFAESESMKEICAKSSNKIFARARNARLIMSNKIPLMTDVEEKPYCIWHPHLATVDTYRELAQRYPDMKYHVGRACAVGGYIDLYRELDLLPDISIAEEAWHNSDVAGSKEIFDFIACQPTRYAILDDYTRSLNLQAPRIAMGLNGDTALLSSLNVTFDVWKEWEEARSHYFNITEDHGVSETSSAQAHGHPLAPEHVSLLYNPLPIHLPTTNKDTLILHAAYEGNIDRYVRLRRPVMVKGETEAIVRGIYHHTSFARWCHGQLESGFANKGDCWDIKRATLARFIMVNDLSRITSTTETSDTDQSMPFMIWWPLIPQEATLRELAHRRPDMGLQVAIACIVADYHQLWSELTPEPYALLWYQAVQQEENGANLNKNFYVEDLERRAAEKGIDLQAPAWDCSSLYDCLTRDKEPTTIFLQPQIQVREDVPVNYNTGSIYPGRSQANMAEWDLCIAVSDDLREQARTENDNDNLNENWGWPYACWEAQASYNGA</sequence>
<keyword evidence="3" id="KW-1185">Reference proteome</keyword>